<protein>
    <recommendedName>
        <fullName evidence="11">TonB C-terminal domain-containing protein</fullName>
    </recommendedName>
</protein>
<comment type="caution">
    <text evidence="12">The sequence shown here is derived from an EMBL/GenBank/DDBJ whole genome shotgun (WGS) entry which is preliminary data.</text>
</comment>
<evidence type="ECO:0000256" key="4">
    <source>
        <dbReference type="ARBA" id="ARBA00022475"/>
    </source>
</evidence>
<evidence type="ECO:0000256" key="7">
    <source>
        <dbReference type="ARBA" id="ARBA00022927"/>
    </source>
</evidence>
<keyword evidence="4" id="KW-1003">Cell membrane</keyword>
<proteinExistence type="inferred from homology"/>
<organism evidence="12 13">
    <name type="scientific">Cellvibrio zantedeschiae</name>
    <dbReference type="NCBI Taxonomy" id="1237077"/>
    <lineage>
        <taxon>Bacteria</taxon>
        <taxon>Pseudomonadati</taxon>
        <taxon>Pseudomonadota</taxon>
        <taxon>Gammaproteobacteria</taxon>
        <taxon>Cellvibrionales</taxon>
        <taxon>Cellvibrionaceae</taxon>
        <taxon>Cellvibrio</taxon>
    </lineage>
</organism>
<keyword evidence="7" id="KW-0653">Protein transport</keyword>
<dbReference type="NCBIfam" id="TIGR01352">
    <property type="entry name" value="tonB_Cterm"/>
    <property type="match status" value="1"/>
</dbReference>
<keyword evidence="5" id="KW-0997">Cell inner membrane</keyword>
<evidence type="ECO:0000313" key="12">
    <source>
        <dbReference type="EMBL" id="GGY86060.1"/>
    </source>
</evidence>
<feature type="domain" description="TonB C-terminal" evidence="11">
    <location>
        <begin position="109"/>
        <end position="204"/>
    </location>
</feature>
<comment type="subcellular location">
    <subcellularLocation>
        <location evidence="1">Cell inner membrane</location>
        <topology evidence="1">Single-pass membrane protein</topology>
        <orientation evidence="1">Periplasmic side</orientation>
    </subcellularLocation>
</comment>
<evidence type="ECO:0000256" key="3">
    <source>
        <dbReference type="ARBA" id="ARBA00022448"/>
    </source>
</evidence>
<evidence type="ECO:0000256" key="5">
    <source>
        <dbReference type="ARBA" id="ARBA00022519"/>
    </source>
</evidence>
<evidence type="ECO:0000256" key="1">
    <source>
        <dbReference type="ARBA" id="ARBA00004383"/>
    </source>
</evidence>
<evidence type="ECO:0000256" key="8">
    <source>
        <dbReference type="ARBA" id="ARBA00022989"/>
    </source>
</evidence>
<evidence type="ECO:0000256" key="9">
    <source>
        <dbReference type="ARBA" id="ARBA00023136"/>
    </source>
</evidence>
<keyword evidence="9 10" id="KW-0472">Membrane</keyword>
<accession>A0ABQ3BA34</accession>
<dbReference type="RefSeq" id="WP_189420789.1">
    <property type="nucleotide sequence ID" value="NZ_BMYZ01000004.1"/>
</dbReference>
<evidence type="ECO:0000256" key="2">
    <source>
        <dbReference type="ARBA" id="ARBA00006555"/>
    </source>
</evidence>
<evidence type="ECO:0000256" key="10">
    <source>
        <dbReference type="SAM" id="Phobius"/>
    </source>
</evidence>
<keyword evidence="8 10" id="KW-1133">Transmembrane helix</keyword>
<keyword evidence="13" id="KW-1185">Reference proteome</keyword>
<keyword evidence="3" id="KW-0813">Transport</keyword>
<dbReference type="InterPro" id="IPR037682">
    <property type="entry name" value="TonB_C"/>
</dbReference>
<name>A0ABQ3BA34_9GAMM</name>
<dbReference type="PROSITE" id="PS52015">
    <property type="entry name" value="TONB_CTD"/>
    <property type="match status" value="1"/>
</dbReference>
<dbReference type="SUPFAM" id="SSF74653">
    <property type="entry name" value="TolA/TonB C-terminal domain"/>
    <property type="match status" value="1"/>
</dbReference>
<feature type="transmembrane region" description="Helical" evidence="10">
    <location>
        <begin position="12"/>
        <end position="31"/>
    </location>
</feature>
<gene>
    <name evidence="12" type="ORF">GCM10011613_33860</name>
</gene>
<reference evidence="13" key="1">
    <citation type="journal article" date="2019" name="Int. J. Syst. Evol. Microbiol.">
        <title>The Global Catalogue of Microorganisms (GCM) 10K type strain sequencing project: providing services to taxonomists for standard genome sequencing and annotation.</title>
        <authorList>
            <consortium name="The Broad Institute Genomics Platform"/>
            <consortium name="The Broad Institute Genome Sequencing Center for Infectious Disease"/>
            <person name="Wu L."/>
            <person name="Ma J."/>
        </authorList>
    </citation>
    <scope>NUCLEOTIDE SEQUENCE [LARGE SCALE GENOMIC DNA]</scope>
    <source>
        <strain evidence="13">KCTC 32239</strain>
    </source>
</reference>
<dbReference type="Proteomes" id="UP000619761">
    <property type="component" value="Unassembled WGS sequence"/>
</dbReference>
<dbReference type="Gene3D" id="3.30.1150.10">
    <property type="match status" value="1"/>
</dbReference>
<dbReference type="EMBL" id="BMYZ01000004">
    <property type="protein sequence ID" value="GGY86060.1"/>
    <property type="molecule type" value="Genomic_DNA"/>
</dbReference>
<dbReference type="InterPro" id="IPR006260">
    <property type="entry name" value="TonB/TolA_C"/>
</dbReference>
<dbReference type="InterPro" id="IPR051045">
    <property type="entry name" value="TonB-dependent_transducer"/>
</dbReference>
<evidence type="ECO:0000313" key="13">
    <source>
        <dbReference type="Proteomes" id="UP000619761"/>
    </source>
</evidence>
<comment type="similarity">
    <text evidence="2">Belongs to the TonB family.</text>
</comment>
<dbReference type="Pfam" id="PF03544">
    <property type="entry name" value="TonB_C"/>
    <property type="match status" value="1"/>
</dbReference>
<evidence type="ECO:0000256" key="6">
    <source>
        <dbReference type="ARBA" id="ARBA00022692"/>
    </source>
</evidence>
<evidence type="ECO:0000259" key="11">
    <source>
        <dbReference type="PROSITE" id="PS52015"/>
    </source>
</evidence>
<dbReference type="PANTHER" id="PTHR33446">
    <property type="entry name" value="PROTEIN TONB-RELATED"/>
    <property type="match status" value="1"/>
</dbReference>
<keyword evidence="6 10" id="KW-0812">Transmembrane</keyword>
<sequence length="217" mass="23945">MSYYQPRKARQRATGIAIVVVMHILLIYVLANSLAVFSKHKIVEAIETEIVENDPPEVEIPVPVEPSEIKTSVPDFVSPPTLGFEAEATPANNAIQHVQHTVVTENPAFVKPRRSSKGLTHPKYPEDAARLGEQGTTELNLNIAESGDVVDAKLILSSGSTSLDQAIMTHALRHWKFTPCMDNGQPVACWHPFTFQWNIENAKKKGTWKSVVAAKSE</sequence>